<evidence type="ECO:0000259" key="1">
    <source>
        <dbReference type="Pfam" id="PF09347"/>
    </source>
</evidence>
<evidence type="ECO:0000313" key="3">
    <source>
        <dbReference type="Proteomes" id="UP001165679"/>
    </source>
</evidence>
<dbReference type="AlphaFoldDB" id="A0AA41YLT4"/>
<reference evidence="2" key="1">
    <citation type="submission" date="2022-09" db="EMBL/GenBank/DDBJ databases">
        <title>Rhodovastum sp. nov. RN2-1 isolated from soil in Seongnam, South Korea.</title>
        <authorList>
            <person name="Le N.T."/>
        </authorList>
    </citation>
    <scope>NUCLEOTIDE SEQUENCE</scope>
    <source>
        <strain evidence="2">RN2-1</strain>
    </source>
</reference>
<dbReference type="Pfam" id="PF09347">
    <property type="entry name" value="DUF1989"/>
    <property type="match status" value="1"/>
</dbReference>
<dbReference type="InterPro" id="IPR018959">
    <property type="entry name" value="DUF1989"/>
</dbReference>
<sequence>MPTLIPARYGKAVRLKAGEALKIINTHGNQVLDTWAFNANDPSEYMSMAHTRSRNSRIFVSRDDALASNHRRTILTIEQDTSPGRHDILLCACNAWIYRELGITAYHRSCSDNLHEALSEFGLQIPWTPSPLNLFMNVPVDPEGRLDRLPPESRPGDYVVLRTACDVIVAISSCPQDITAVNAGRPSDAEFEVIAAG</sequence>
<dbReference type="EMBL" id="JAPDNT010000017">
    <property type="protein sequence ID" value="MCW3476234.1"/>
    <property type="molecule type" value="Genomic_DNA"/>
</dbReference>
<dbReference type="PANTHER" id="PTHR31527:SF0">
    <property type="entry name" value="RE64534P"/>
    <property type="match status" value="1"/>
</dbReference>
<reference evidence="2" key="2">
    <citation type="submission" date="2022-10" db="EMBL/GenBank/DDBJ databases">
        <authorList>
            <person name="Trinh H.N."/>
        </authorList>
    </citation>
    <scope>NUCLEOTIDE SEQUENCE</scope>
    <source>
        <strain evidence="2">RN2-1</strain>
    </source>
</reference>
<dbReference type="Proteomes" id="UP001165679">
    <property type="component" value="Unassembled WGS sequence"/>
</dbReference>
<comment type="caution">
    <text evidence="2">The sequence shown here is derived from an EMBL/GenBank/DDBJ whole genome shotgun (WGS) entry which is preliminary data.</text>
</comment>
<gene>
    <name evidence="2" type="ORF">OL599_16780</name>
</gene>
<protein>
    <submittedName>
        <fullName evidence="2">Urea carboxylase-associated family protein</fullName>
    </submittedName>
</protein>
<organism evidence="2 3">
    <name type="scientific">Limobrevibacterium gyesilva</name>
    <dbReference type="NCBI Taxonomy" id="2991712"/>
    <lineage>
        <taxon>Bacteria</taxon>
        <taxon>Pseudomonadati</taxon>
        <taxon>Pseudomonadota</taxon>
        <taxon>Alphaproteobacteria</taxon>
        <taxon>Acetobacterales</taxon>
        <taxon>Acetobacteraceae</taxon>
        <taxon>Limobrevibacterium</taxon>
    </lineage>
</organism>
<feature type="domain" description="DUF1989" evidence="1">
    <location>
        <begin position="4"/>
        <end position="168"/>
    </location>
</feature>
<dbReference type="PANTHER" id="PTHR31527">
    <property type="entry name" value="RE64534P"/>
    <property type="match status" value="1"/>
</dbReference>
<proteinExistence type="predicted"/>
<name>A0AA41YLT4_9PROT</name>
<evidence type="ECO:0000313" key="2">
    <source>
        <dbReference type="EMBL" id="MCW3476234.1"/>
    </source>
</evidence>
<dbReference type="RefSeq" id="WP_264715001.1">
    <property type="nucleotide sequence ID" value="NZ_JAPDNT010000017.1"/>
</dbReference>
<accession>A0AA41YLT4</accession>
<keyword evidence="3" id="KW-1185">Reference proteome</keyword>